<protein>
    <submittedName>
        <fullName evidence="2">DUF454 domain-containing protein</fullName>
    </submittedName>
</protein>
<keyword evidence="3" id="KW-1185">Reference proteome</keyword>
<accession>A0A1I4VWQ4</accession>
<reference evidence="2 3" key="1">
    <citation type="submission" date="2017-12" db="EMBL/GenBank/DDBJ databases">
        <title>Anaerobic carbon monoxide metabolism by Pleomorphomonas carboxyditropha sp. nov., a new mesophilic hydrogenogenic carboxidotroph.</title>
        <authorList>
            <person name="Esquivel-Elizondo S."/>
            <person name="Krajmalnik-Brown R."/>
        </authorList>
    </citation>
    <scope>NUCLEOTIDE SEQUENCE [LARGE SCALE GENOMIC DNA]</scope>
    <source>
        <strain evidence="2 3">R5-392</strain>
    </source>
</reference>
<dbReference type="InterPro" id="IPR007401">
    <property type="entry name" value="DUF454"/>
</dbReference>
<sequence>MRQAYLIIGCLMVVIGAIGVALPLLPTTPFLLVAAAYFARSSPRLEAWLLAHRRFGPLVAAWRERGAIPRSGKLLSSAGMALGFYGFYAGSRPGPLLMVVVATVFVLIGVYVWSRPE</sequence>
<proteinExistence type="predicted"/>
<organism evidence="2 3">
    <name type="scientific">Pleomorphomonas diazotrophica</name>
    <dbReference type="NCBI Taxonomy" id="1166257"/>
    <lineage>
        <taxon>Bacteria</taxon>
        <taxon>Pseudomonadati</taxon>
        <taxon>Pseudomonadota</taxon>
        <taxon>Alphaproteobacteria</taxon>
        <taxon>Hyphomicrobiales</taxon>
        <taxon>Pleomorphomonadaceae</taxon>
        <taxon>Pleomorphomonas</taxon>
    </lineage>
</organism>
<dbReference type="Proteomes" id="UP000233491">
    <property type="component" value="Unassembled WGS sequence"/>
</dbReference>
<keyword evidence="1" id="KW-0472">Membrane</keyword>
<dbReference type="OrthoDB" id="9816293at2"/>
<comment type="caution">
    <text evidence="2">The sequence shown here is derived from an EMBL/GenBank/DDBJ whole genome shotgun (WGS) entry which is preliminary data.</text>
</comment>
<evidence type="ECO:0000313" key="3">
    <source>
        <dbReference type="Proteomes" id="UP000233491"/>
    </source>
</evidence>
<dbReference type="RefSeq" id="WP_101289016.1">
    <property type="nucleotide sequence ID" value="NZ_FOUQ01000013.1"/>
</dbReference>
<dbReference type="PIRSF" id="PIRSF016789">
    <property type="entry name" value="DUF454"/>
    <property type="match status" value="1"/>
</dbReference>
<feature type="transmembrane region" description="Helical" evidence="1">
    <location>
        <begin position="96"/>
        <end position="114"/>
    </location>
</feature>
<dbReference type="AlphaFoldDB" id="A0A1I4VWQ4"/>
<name>A0A1I4VWQ4_9HYPH</name>
<dbReference type="Pfam" id="PF04304">
    <property type="entry name" value="DUF454"/>
    <property type="match status" value="1"/>
</dbReference>
<evidence type="ECO:0000313" key="2">
    <source>
        <dbReference type="EMBL" id="PKR89237.1"/>
    </source>
</evidence>
<keyword evidence="1" id="KW-1133">Transmembrane helix</keyword>
<feature type="transmembrane region" description="Helical" evidence="1">
    <location>
        <begin position="6"/>
        <end position="39"/>
    </location>
</feature>
<dbReference type="PANTHER" id="PTHR35813:SF1">
    <property type="entry name" value="INNER MEMBRANE PROTEIN YBAN"/>
    <property type="match status" value="1"/>
</dbReference>
<dbReference type="GO" id="GO:0005886">
    <property type="term" value="C:plasma membrane"/>
    <property type="evidence" value="ECO:0007669"/>
    <property type="project" value="TreeGrafter"/>
</dbReference>
<dbReference type="EMBL" id="PJNW01000006">
    <property type="protein sequence ID" value="PKR89237.1"/>
    <property type="molecule type" value="Genomic_DNA"/>
</dbReference>
<keyword evidence="1" id="KW-0812">Transmembrane</keyword>
<dbReference type="PANTHER" id="PTHR35813">
    <property type="entry name" value="INNER MEMBRANE PROTEIN YBAN"/>
    <property type="match status" value="1"/>
</dbReference>
<gene>
    <name evidence="2" type="ORF">CXZ10_09955</name>
</gene>
<evidence type="ECO:0000256" key="1">
    <source>
        <dbReference type="SAM" id="Phobius"/>
    </source>
</evidence>